<protein>
    <submittedName>
        <fullName evidence="3">Uncharacterized protein</fullName>
    </submittedName>
</protein>
<gene>
    <name evidence="3" type="ORF">BGZ97_003759</name>
</gene>
<feature type="compositionally biased region" description="Low complexity" evidence="1">
    <location>
        <begin position="70"/>
        <end position="89"/>
    </location>
</feature>
<sequence>MSFNRNIPLVIAAGVGVMSGFYIWEPMFKKYQRESKGTWQYEVVQQTRAEEMNRQAEAAVNNVNVTAAANTSTSATPATTGSASPTVPAVPTQSAPGPVDTTAQAAPSAAESKSA</sequence>
<evidence type="ECO:0000313" key="4">
    <source>
        <dbReference type="Proteomes" id="UP000823405"/>
    </source>
</evidence>
<dbReference type="InterPro" id="IPR057394">
    <property type="entry name" value="PIGBOS1"/>
</dbReference>
<accession>A0A9P6QV53</accession>
<evidence type="ECO:0000256" key="1">
    <source>
        <dbReference type="SAM" id="MobiDB-lite"/>
    </source>
</evidence>
<keyword evidence="2" id="KW-0472">Membrane</keyword>
<keyword evidence="2" id="KW-1133">Transmembrane helix</keyword>
<feature type="transmembrane region" description="Helical" evidence="2">
    <location>
        <begin position="6"/>
        <end position="24"/>
    </location>
</feature>
<keyword evidence="2" id="KW-0812">Transmembrane</keyword>
<feature type="region of interest" description="Disordered" evidence="1">
    <location>
        <begin position="70"/>
        <end position="115"/>
    </location>
</feature>
<evidence type="ECO:0000313" key="3">
    <source>
        <dbReference type="EMBL" id="KAG0299364.1"/>
    </source>
</evidence>
<reference evidence="3" key="1">
    <citation type="journal article" date="2020" name="Fungal Divers.">
        <title>Resolving the Mortierellaceae phylogeny through synthesis of multi-gene phylogenetics and phylogenomics.</title>
        <authorList>
            <person name="Vandepol N."/>
            <person name="Liber J."/>
            <person name="Desiro A."/>
            <person name="Na H."/>
            <person name="Kennedy M."/>
            <person name="Barry K."/>
            <person name="Grigoriev I.V."/>
            <person name="Miller A.N."/>
            <person name="O'Donnell K."/>
            <person name="Stajich J.E."/>
            <person name="Bonito G."/>
        </authorList>
    </citation>
    <scope>NUCLEOTIDE SEQUENCE</scope>
    <source>
        <strain evidence="3">NVP60</strain>
    </source>
</reference>
<evidence type="ECO:0000256" key="2">
    <source>
        <dbReference type="SAM" id="Phobius"/>
    </source>
</evidence>
<feature type="compositionally biased region" description="Polar residues" evidence="1">
    <location>
        <begin position="91"/>
        <end position="115"/>
    </location>
</feature>
<dbReference type="OrthoDB" id="4093673at2759"/>
<dbReference type="Proteomes" id="UP000823405">
    <property type="component" value="Unassembled WGS sequence"/>
</dbReference>
<organism evidence="3 4">
    <name type="scientific">Linnemannia gamsii</name>
    <dbReference type="NCBI Taxonomy" id="64522"/>
    <lineage>
        <taxon>Eukaryota</taxon>
        <taxon>Fungi</taxon>
        <taxon>Fungi incertae sedis</taxon>
        <taxon>Mucoromycota</taxon>
        <taxon>Mortierellomycotina</taxon>
        <taxon>Mortierellomycetes</taxon>
        <taxon>Mortierellales</taxon>
        <taxon>Mortierellaceae</taxon>
        <taxon>Linnemannia</taxon>
    </lineage>
</organism>
<comment type="caution">
    <text evidence="3">The sequence shown here is derived from an EMBL/GenBank/DDBJ whole genome shotgun (WGS) entry which is preliminary data.</text>
</comment>
<dbReference type="AlphaFoldDB" id="A0A9P6QV53"/>
<proteinExistence type="predicted"/>
<keyword evidence="4" id="KW-1185">Reference proteome</keyword>
<name>A0A9P6QV53_9FUNG</name>
<dbReference type="EMBL" id="JAAAIN010001900">
    <property type="protein sequence ID" value="KAG0299364.1"/>
    <property type="molecule type" value="Genomic_DNA"/>
</dbReference>
<dbReference type="Pfam" id="PF23670">
    <property type="entry name" value="PIGBOS1"/>
    <property type="match status" value="1"/>
</dbReference>